<dbReference type="PANTHER" id="PTHR11360:SF287">
    <property type="entry name" value="MFS MONOCARBOXYLATE TRANSPORTER"/>
    <property type="match status" value="1"/>
</dbReference>
<dbReference type="Gene3D" id="1.20.1250.20">
    <property type="entry name" value="MFS general substrate transporter like domains"/>
    <property type="match status" value="2"/>
</dbReference>
<organism evidence="5 6">
    <name type="scientific">Microthyrium microscopicum</name>
    <dbReference type="NCBI Taxonomy" id="703497"/>
    <lineage>
        <taxon>Eukaryota</taxon>
        <taxon>Fungi</taxon>
        <taxon>Dikarya</taxon>
        <taxon>Ascomycota</taxon>
        <taxon>Pezizomycotina</taxon>
        <taxon>Dothideomycetes</taxon>
        <taxon>Dothideomycetes incertae sedis</taxon>
        <taxon>Microthyriales</taxon>
        <taxon>Microthyriaceae</taxon>
        <taxon>Microthyrium</taxon>
    </lineage>
</organism>
<sequence length="435" mass="47202">MSTEAFQSTIELQSNPGTPVEVPESAFSLPPVDHGKHAYLFLASCVMLEGICWGFPSVFGIFQDYYSSHEPFASSNNIAVIGTCAMGVQYLELPVIFAILKTWPRLRRWSNIGGLLIMCLSLGLGSFAKTVDQLIATQGVLFAIGGGFAWTPILFYINEWFVQKLAFAFGVIMAGFGLAGMILPLVVQWLLTNYGYQTTLRVCSVIIFILVAPFLFFFKPRLPDSQANHSRRLHLSFWLTPVFALSQLGNIIESLGYFLPPLYLPIYARSLGAGKFLSTLTIILLNGAAAVGNIVMGILAGRFHFTTCITISTIGTTLAVFLLWGLSESLPTLYIFCIMYGLFASCWASTWAGITRDVIKKKENADTGMIFASLAAGKGIGNVVSGPLSEALMNSGSWKNAAFAYGSGYGTLIAFTGITALFGGCSLVGRKAKWF</sequence>
<dbReference type="PANTHER" id="PTHR11360">
    <property type="entry name" value="MONOCARBOXYLATE TRANSPORTER"/>
    <property type="match status" value="1"/>
</dbReference>
<evidence type="ECO:0000313" key="5">
    <source>
        <dbReference type="EMBL" id="KAF2663419.1"/>
    </source>
</evidence>
<proteinExistence type="inferred from homology"/>
<keyword evidence="3" id="KW-0812">Transmembrane</keyword>
<dbReference type="Pfam" id="PF07690">
    <property type="entry name" value="MFS_1"/>
    <property type="match status" value="1"/>
</dbReference>
<dbReference type="GO" id="GO:0022857">
    <property type="term" value="F:transmembrane transporter activity"/>
    <property type="evidence" value="ECO:0007669"/>
    <property type="project" value="InterPro"/>
</dbReference>
<dbReference type="InterPro" id="IPR011701">
    <property type="entry name" value="MFS"/>
</dbReference>
<keyword evidence="6" id="KW-1185">Reference proteome</keyword>
<evidence type="ECO:0000256" key="1">
    <source>
        <dbReference type="ARBA" id="ARBA00004141"/>
    </source>
</evidence>
<dbReference type="InterPro" id="IPR036259">
    <property type="entry name" value="MFS_trans_sf"/>
</dbReference>
<dbReference type="PROSITE" id="PS50850">
    <property type="entry name" value="MFS"/>
    <property type="match status" value="1"/>
</dbReference>
<dbReference type="InterPro" id="IPR050327">
    <property type="entry name" value="Proton-linked_MCT"/>
</dbReference>
<name>A0A6A6TTM8_9PEZI</name>
<dbReference type="AlphaFoldDB" id="A0A6A6TTM8"/>
<feature type="transmembrane region" description="Helical" evidence="3">
    <location>
        <begin position="199"/>
        <end position="218"/>
    </location>
</feature>
<feature type="transmembrane region" description="Helical" evidence="3">
    <location>
        <begin position="38"/>
        <end position="58"/>
    </location>
</feature>
<feature type="transmembrane region" description="Helical" evidence="3">
    <location>
        <begin position="408"/>
        <end position="429"/>
    </location>
</feature>
<feature type="transmembrane region" description="Helical" evidence="3">
    <location>
        <begin position="78"/>
        <end position="100"/>
    </location>
</feature>
<gene>
    <name evidence="5" type="ORF">BT63DRAFT_418895</name>
</gene>
<feature type="transmembrane region" description="Helical" evidence="3">
    <location>
        <begin position="165"/>
        <end position="187"/>
    </location>
</feature>
<feature type="transmembrane region" description="Helical" evidence="3">
    <location>
        <begin position="333"/>
        <end position="355"/>
    </location>
</feature>
<dbReference type="OrthoDB" id="2213137at2759"/>
<dbReference type="EMBL" id="MU004245">
    <property type="protein sequence ID" value="KAF2663419.1"/>
    <property type="molecule type" value="Genomic_DNA"/>
</dbReference>
<dbReference type="Proteomes" id="UP000799302">
    <property type="component" value="Unassembled WGS sequence"/>
</dbReference>
<dbReference type="InterPro" id="IPR020846">
    <property type="entry name" value="MFS_dom"/>
</dbReference>
<dbReference type="SUPFAM" id="SSF103473">
    <property type="entry name" value="MFS general substrate transporter"/>
    <property type="match status" value="1"/>
</dbReference>
<accession>A0A6A6TTM8</accession>
<feature type="transmembrane region" description="Helical" evidence="3">
    <location>
        <begin position="307"/>
        <end position="327"/>
    </location>
</feature>
<feature type="transmembrane region" description="Helical" evidence="3">
    <location>
        <begin position="279"/>
        <end position="300"/>
    </location>
</feature>
<keyword evidence="3" id="KW-1133">Transmembrane helix</keyword>
<feature type="transmembrane region" description="Helical" evidence="3">
    <location>
        <begin position="112"/>
        <end position="128"/>
    </location>
</feature>
<dbReference type="GO" id="GO:0016020">
    <property type="term" value="C:membrane"/>
    <property type="evidence" value="ECO:0007669"/>
    <property type="project" value="UniProtKB-SubCell"/>
</dbReference>
<keyword evidence="3" id="KW-0472">Membrane</keyword>
<protein>
    <submittedName>
        <fullName evidence="5">MFS monocarboxylate transporter</fullName>
    </submittedName>
</protein>
<feature type="transmembrane region" description="Helical" evidence="3">
    <location>
        <begin position="134"/>
        <end position="158"/>
    </location>
</feature>
<feature type="domain" description="Major facilitator superfamily (MFS) profile" evidence="4">
    <location>
        <begin position="242"/>
        <end position="435"/>
    </location>
</feature>
<feature type="transmembrane region" description="Helical" evidence="3">
    <location>
        <begin position="238"/>
        <end position="259"/>
    </location>
</feature>
<evidence type="ECO:0000256" key="2">
    <source>
        <dbReference type="ARBA" id="ARBA00006727"/>
    </source>
</evidence>
<comment type="subcellular location">
    <subcellularLocation>
        <location evidence="1">Membrane</location>
        <topology evidence="1">Multi-pass membrane protein</topology>
    </subcellularLocation>
</comment>
<feature type="transmembrane region" description="Helical" evidence="3">
    <location>
        <begin position="367"/>
        <end position="388"/>
    </location>
</feature>
<reference evidence="5" key="1">
    <citation type="journal article" date="2020" name="Stud. Mycol.">
        <title>101 Dothideomycetes genomes: a test case for predicting lifestyles and emergence of pathogens.</title>
        <authorList>
            <person name="Haridas S."/>
            <person name="Albert R."/>
            <person name="Binder M."/>
            <person name="Bloem J."/>
            <person name="Labutti K."/>
            <person name="Salamov A."/>
            <person name="Andreopoulos B."/>
            <person name="Baker S."/>
            <person name="Barry K."/>
            <person name="Bills G."/>
            <person name="Bluhm B."/>
            <person name="Cannon C."/>
            <person name="Castanera R."/>
            <person name="Culley D."/>
            <person name="Daum C."/>
            <person name="Ezra D."/>
            <person name="Gonzalez J."/>
            <person name="Henrissat B."/>
            <person name="Kuo A."/>
            <person name="Liang C."/>
            <person name="Lipzen A."/>
            <person name="Lutzoni F."/>
            <person name="Magnuson J."/>
            <person name="Mondo S."/>
            <person name="Nolan M."/>
            <person name="Ohm R."/>
            <person name="Pangilinan J."/>
            <person name="Park H.-J."/>
            <person name="Ramirez L."/>
            <person name="Alfaro M."/>
            <person name="Sun H."/>
            <person name="Tritt A."/>
            <person name="Yoshinaga Y."/>
            <person name="Zwiers L.-H."/>
            <person name="Turgeon B."/>
            <person name="Goodwin S."/>
            <person name="Spatafora J."/>
            <person name="Crous P."/>
            <person name="Grigoriev I."/>
        </authorList>
    </citation>
    <scope>NUCLEOTIDE SEQUENCE</scope>
    <source>
        <strain evidence="5">CBS 115976</strain>
    </source>
</reference>
<evidence type="ECO:0000313" key="6">
    <source>
        <dbReference type="Proteomes" id="UP000799302"/>
    </source>
</evidence>
<evidence type="ECO:0000256" key="3">
    <source>
        <dbReference type="SAM" id="Phobius"/>
    </source>
</evidence>
<evidence type="ECO:0000259" key="4">
    <source>
        <dbReference type="PROSITE" id="PS50850"/>
    </source>
</evidence>
<comment type="similarity">
    <text evidence="2">Belongs to the major facilitator superfamily. Monocarboxylate porter (TC 2.A.1.13) family.</text>
</comment>